<dbReference type="InterPro" id="IPR027836">
    <property type="entry name" value="DUF4529"/>
</dbReference>
<dbReference type="Proteomes" id="UP000677803">
    <property type="component" value="Unassembled WGS sequence"/>
</dbReference>
<dbReference type="OrthoDB" id="9943020at2759"/>
<name>A0A8S4A6F0_9TELE</name>
<evidence type="ECO:0000313" key="2">
    <source>
        <dbReference type="EMBL" id="CAG5854850.1"/>
    </source>
</evidence>
<feature type="compositionally biased region" description="Low complexity" evidence="1">
    <location>
        <begin position="105"/>
        <end position="114"/>
    </location>
</feature>
<sequence length="332" mass="37269">MNEIITSFYDMETQQEEEPSEEAVSPQLLRAPERRHVDDLLDISEEDFIRELEPCAYVCYSGVEEAVSGWARAAPLSCILMTQSPQRKPKQREADSLTPLSVNPSAAGAHSSAGPTEQHCQFHAGPHNFKKPASPKQQTVSWGQTDFALLKDTQKNMAYWLPDEKTEVEGMQPYYLSSKYSVLECGLTKPQKSSYKPNNTTVPIKNFTFLPPITVQPAQHNRKVSRHTRKGKKAQDGETFGETFFMFGKRSGAKGTQVDTWNPDHHANSAALDSIYQTCQDNPHLFPACRVTVTRKSPAHLSPKPETVQPNMGKMLLQEMTQRHLSPSCLYS</sequence>
<gene>
    <name evidence="2" type="ORF">MMEN_LOCUS494</name>
</gene>
<evidence type="ECO:0000256" key="1">
    <source>
        <dbReference type="SAM" id="MobiDB-lite"/>
    </source>
</evidence>
<comment type="caution">
    <text evidence="2">The sequence shown here is derived from an EMBL/GenBank/DDBJ whole genome shotgun (WGS) entry which is preliminary data.</text>
</comment>
<keyword evidence="3" id="KW-1185">Reference proteome</keyword>
<evidence type="ECO:0000313" key="3">
    <source>
        <dbReference type="Proteomes" id="UP000677803"/>
    </source>
</evidence>
<accession>A0A8S4A6F0</accession>
<feature type="region of interest" description="Disordered" evidence="1">
    <location>
        <begin position="1"/>
        <end position="27"/>
    </location>
</feature>
<organism evidence="2 3">
    <name type="scientific">Menidia menidia</name>
    <name type="common">Atlantic silverside</name>
    <dbReference type="NCBI Taxonomy" id="238744"/>
    <lineage>
        <taxon>Eukaryota</taxon>
        <taxon>Metazoa</taxon>
        <taxon>Chordata</taxon>
        <taxon>Craniata</taxon>
        <taxon>Vertebrata</taxon>
        <taxon>Euteleostomi</taxon>
        <taxon>Actinopterygii</taxon>
        <taxon>Neopterygii</taxon>
        <taxon>Teleostei</taxon>
        <taxon>Neoteleostei</taxon>
        <taxon>Acanthomorphata</taxon>
        <taxon>Ovalentaria</taxon>
        <taxon>Atherinomorphae</taxon>
        <taxon>Atheriniformes</taxon>
        <taxon>Atherinopsidae</taxon>
        <taxon>Menidiinae</taxon>
        <taxon>Menidia</taxon>
    </lineage>
</organism>
<reference evidence="2" key="1">
    <citation type="submission" date="2021-05" db="EMBL/GenBank/DDBJ databases">
        <authorList>
            <person name="Tigano A."/>
        </authorList>
    </citation>
    <scope>NUCLEOTIDE SEQUENCE</scope>
</reference>
<dbReference type="AlphaFoldDB" id="A0A8S4A6F0"/>
<dbReference type="EMBL" id="CAJRST010000001">
    <property type="protein sequence ID" value="CAG5854850.1"/>
    <property type="molecule type" value="Genomic_DNA"/>
</dbReference>
<feature type="region of interest" description="Disordered" evidence="1">
    <location>
        <begin position="84"/>
        <end position="137"/>
    </location>
</feature>
<dbReference type="Pfam" id="PF15032">
    <property type="entry name" value="DUF4529"/>
    <property type="match status" value="1"/>
</dbReference>
<proteinExistence type="predicted"/>
<protein>
    <submittedName>
        <fullName evidence="2">(Atlantic silverside) hypothetical protein</fullName>
    </submittedName>
</protein>